<proteinExistence type="predicted"/>
<accession>A0A445IZ26</accession>
<comment type="caution">
    <text evidence="2">The sequence shown here is derived from an EMBL/GenBank/DDBJ whole genome shotgun (WGS) entry which is preliminary data.</text>
</comment>
<evidence type="ECO:0000313" key="3">
    <source>
        <dbReference type="Proteomes" id="UP000289340"/>
    </source>
</evidence>
<evidence type="ECO:0000256" key="1">
    <source>
        <dbReference type="SAM" id="MobiDB-lite"/>
    </source>
</evidence>
<name>A0A445IZ26_GLYSO</name>
<protein>
    <submittedName>
        <fullName evidence="2">Uncharacterized protein</fullName>
    </submittedName>
</protein>
<dbReference type="PANTHER" id="PTHR33670:SF15">
    <property type="entry name" value="OS02G0797600 PROTEIN"/>
    <property type="match status" value="1"/>
</dbReference>
<reference evidence="2 3" key="1">
    <citation type="submission" date="2018-09" db="EMBL/GenBank/DDBJ databases">
        <title>A high-quality reference genome of wild soybean provides a powerful tool to mine soybean genomes.</title>
        <authorList>
            <person name="Xie M."/>
            <person name="Chung C.Y.L."/>
            <person name="Li M.-W."/>
            <person name="Wong F.-L."/>
            <person name="Chan T.-F."/>
            <person name="Lam H.-M."/>
        </authorList>
    </citation>
    <scope>NUCLEOTIDE SEQUENCE [LARGE SCALE GENOMIC DNA]</scope>
    <source>
        <strain evidence="3">cv. W05</strain>
        <tissue evidence="2">Hypocotyl of etiolated seedlings</tissue>
    </source>
</reference>
<dbReference type="PANTHER" id="PTHR33670">
    <property type="entry name" value="SPLICING FACTOR, PROLINE- AND GLUTAMINE-RICH-LIKE"/>
    <property type="match status" value="1"/>
</dbReference>
<gene>
    <name evidence="2" type="ORF">D0Y65_023683</name>
</gene>
<feature type="region of interest" description="Disordered" evidence="1">
    <location>
        <begin position="166"/>
        <end position="185"/>
    </location>
</feature>
<feature type="region of interest" description="Disordered" evidence="1">
    <location>
        <begin position="112"/>
        <end position="145"/>
    </location>
</feature>
<evidence type="ECO:0000313" key="2">
    <source>
        <dbReference type="EMBL" id="RZB91369.1"/>
    </source>
</evidence>
<feature type="compositionally biased region" description="Low complexity" evidence="1">
    <location>
        <begin position="113"/>
        <end position="122"/>
    </location>
</feature>
<keyword evidence="3" id="KW-1185">Reference proteome</keyword>
<dbReference type="EMBL" id="QZWG01000009">
    <property type="protein sequence ID" value="RZB91369.1"/>
    <property type="molecule type" value="Genomic_DNA"/>
</dbReference>
<sequence>MVSHTQKREVSYHKTTLNYIILADKMGGEIETTNLNGGRSEPDRPFCWLCIPSSLISFIYHTHHRSAPLPVTSNCFFLSFYKEKLGFLLMRTSLLLRSHNCLQGSHDVLSLTPSSIRSQRNPNPNPSPNPYQTRRRKLHDGDRSGMVVKGPCANLVMGQVKILKRGETLSPENPRRANSFDDDDGGFDFVLGSTNRLGPDPSSVPVPGFLALRR</sequence>
<organism evidence="2 3">
    <name type="scientific">Glycine soja</name>
    <name type="common">Wild soybean</name>
    <dbReference type="NCBI Taxonomy" id="3848"/>
    <lineage>
        <taxon>Eukaryota</taxon>
        <taxon>Viridiplantae</taxon>
        <taxon>Streptophyta</taxon>
        <taxon>Embryophyta</taxon>
        <taxon>Tracheophyta</taxon>
        <taxon>Spermatophyta</taxon>
        <taxon>Magnoliopsida</taxon>
        <taxon>eudicotyledons</taxon>
        <taxon>Gunneridae</taxon>
        <taxon>Pentapetalae</taxon>
        <taxon>rosids</taxon>
        <taxon>fabids</taxon>
        <taxon>Fabales</taxon>
        <taxon>Fabaceae</taxon>
        <taxon>Papilionoideae</taxon>
        <taxon>50 kb inversion clade</taxon>
        <taxon>NPAAA clade</taxon>
        <taxon>indigoferoid/millettioid clade</taxon>
        <taxon>Phaseoleae</taxon>
        <taxon>Glycine</taxon>
        <taxon>Glycine subgen. Soja</taxon>
    </lineage>
</organism>
<dbReference type="AlphaFoldDB" id="A0A445IZ26"/>
<dbReference type="Proteomes" id="UP000289340">
    <property type="component" value="Chromosome 9"/>
</dbReference>